<dbReference type="EMBL" id="APBN01000004">
    <property type="protein sequence ID" value="EMT52226.1"/>
    <property type="molecule type" value="Genomic_DNA"/>
</dbReference>
<evidence type="ECO:0000259" key="2">
    <source>
        <dbReference type="Pfam" id="PF03795"/>
    </source>
</evidence>
<dbReference type="PANTHER" id="PTHR37828:SF1">
    <property type="entry name" value="YCII-RELATED DOMAIN-CONTAINING PROTEIN"/>
    <property type="match status" value="1"/>
</dbReference>
<evidence type="ECO:0000256" key="1">
    <source>
        <dbReference type="ARBA" id="ARBA00007689"/>
    </source>
</evidence>
<evidence type="ECO:0000313" key="3">
    <source>
        <dbReference type="EMBL" id="EMT52226.1"/>
    </source>
</evidence>
<dbReference type="PANTHER" id="PTHR37828">
    <property type="entry name" value="GSR2449 PROTEIN"/>
    <property type="match status" value="1"/>
</dbReference>
<sequence>MRFCMERDKQKEEGEKKMLYVAMLSIIDQDLNAKVRPAHLDYINDLYKQGKVVMAGPFTDKQGGLVIYKADTQEEALRLAQADPVVKEGARTLELREWSPLNFPLG</sequence>
<name>M8DYX1_9BACL</name>
<dbReference type="Proteomes" id="UP000012081">
    <property type="component" value="Unassembled WGS sequence"/>
</dbReference>
<dbReference type="Gene3D" id="3.30.70.1060">
    <property type="entry name" value="Dimeric alpha+beta barrel"/>
    <property type="match status" value="1"/>
</dbReference>
<dbReference type="STRING" id="1300222.I532_11254"/>
<protein>
    <recommendedName>
        <fullName evidence="2">YCII-related domain-containing protein</fullName>
    </recommendedName>
</protein>
<evidence type="ECO:0000313" key="4">
    <source>
        <dbReference type="Proteomes" id="UP000012081"/>
    </source>
</evidence>
<proteinExistence type="inferred from homology"/>
<comment type="similarity">
    <text evidence="1">Belongs to the YciI family.</text>
</comment>
<dbReference type="InterPro" id="IPR011008">
    <property type="entry name" value="Dimeric_a/b-barrel"/>
</dbReference>
<dbReference type="AlphaFoldDB" id="M8DYX1"/>
<dbReference type="PATRIC" id="fig|1300222.3.peg.2346"/>
<dbReference type="InterPro" id="IPR005545">
    <property type="entry name" value="YCII"/>
</dbReference>
<dbReference type="Pfam" id="PF03795">
    <property type="entry name" value="YCII"/>
    <property type="match status" value="1"/>
</dbReference>
<comment type="caution">
    <text evidence="3">The sequence shown here is derived from an EMBL/GenBank/DDBJ whole genome shotgun (WGS) entry which is preliminary data.</text>
</comment>
<organism evidence="3 4">
    <name type="scientific">Brevibacillus borstelensis AK1</name>
    <dbReference type="NCBI Taxonomy" id="1300222"/>
    <lineage>
        <taxon>Bacteria</taxon>
        <taxon>Bacillati</taxon>
        <taxon>Bacillota</taxon>
        <taxon>Bacilli</taxon>
        <taxon>Bacillales</taxon>
        <taxon>Paenibacillaceae</taxon>
        <taxon>Brevibacillus</taxon>
    </lineage>
</organism>
<dbReference type="SUPFAM" id="SSF54909">
    <property type="entry name" value="Dimeric alpha+beta barrel"/>
    <property type="match status" value="1"/>
</dbReference>
<gene>
    <name evidence="3" type="ORF">I532_11254</name>
</gene>
<accession>M8DYX1</accession>
<keyword evidence="4" id="KW-1185">Reference proteome</keyword>
<feature type="domain" description="YCII-related" evidence="2">
    <location>
        <begin position="18"/>
        <end position="99"/>
    </location>
</feature>
<reference evidence="3 4" key="1">
    <citation type="submission" date="2013-03" db="EMBL/GenBank/DDBJ databases">
        <title>Assembly of a new bacterial strain Brevibacillus borstelensis AK1.</title>
        <authorList>
            <person name="Rajan I."/>
            <person name="PoliReddy D."/>
            <person name="Sugumar T."/>
            <person name="Rathinam K."/>
            <person name="Alqarawi S."/>
            <person name="Khalil A.B."/>
            <person name="Sivakumar N."/>
        </authorList>
    </citation>
    <scope>NUCLEOTIDE SEQUENCE [LARGE SCALE GENOMIC DNA]</scope>
    <source>
        <strain evidence="3 4">AK1</strain>
    </source>
</reference>